<evidence type="ECO:0000313" key="5">
    <source>
        <dbReference type="EMBL" id="RAM57876.1"/>
    </source>
</evidence>
<dbReference type="RefSeq" id="WP_066540043.1">
    <property type="nucleotide sequence ID" value="NZ_JHUK01000002.1"/>
</dbReference>
<sequence length="196" mass="23722">MELFEDLNKKEKLLSKLKNYSFYYKIPIIKDEVLYFLRKIIFKNNFINIIEIGSAIGYSALGMLNIKNNIQTIERDYQRYQLALNFFKNYNYKIDFIWSEAFFYQPTKKYDLIFIDAAKVQYKKLFEKYSLFLNDNGMIICDNISLYNFNFKTNSRRIRRMKKKMDDFECFLKINNVFETVFYNIGDGLSVSKKLF</sequence>
<dbReference type="Gene3D" id="3.40.50.150">
    <property type="entry name" value="Vaccinia Virus protein VP39"/>
    <property type="match status" value="1"/>
</dbReference>
<evidence type="ECO:0000313" key="4">
    <source>
        <dbReference type="EMBL" id="KXT29321.1"/>
    </source>
</evidence>
<protein>
    <submittedName>
        <fullName evidence="4">O-methyltransferase family protein</fullName>
    </submittedName>
</protein>
<keyword evidence="2 4" id="KW-0808">Transferase</keyword>
<dbReference type="InterPro" id="IPR002935">
    <property type="entry name" value="SAM_O-MeTrfase"/>
</dbReference>
<name>A0A139JQR5_9MOLU</name>
<evidence type="ECO:0000256" key="2">
    <source>
        <dbReference type="ARBA" id="ARBA00022679"/>
    </source>
</evidence>
<organism evidence="4 6">
    <name type="scientific">Candidatus Phytoplasma oryzae</name>
    <dbReference type="NCBI Taxonomy" id="203274"/>
    <lineage>
        <taxon>Bacteria</taxon>
        <taxon>Bacillati</taxon>
        <taxon>Mycoplasmatota</taxon>
        <taxon>Mollicutes</taxon>
        <taxon>Acholeplasmatales</taxon>
        <taxon>Acholeplasmataceae</taxon>
        <taxon>Candidatus Phytoplasma</taxon>
        <taxon>16SrXI (Rice yellow dwarf group)</taxon>
    </lineage>
</organism>
<dbReference type="PANTHER" id="PTHR10509:SF14">
    <property type="entry name" value="CAFFEOYL-COA O-METHYLTRANSFERASE 3-RELATED"/>
    <property type="match status" value="1"/>
</dbReference>
<dbReference type="OrthoDB" id="9799672at2"/>
<dbReference type="PANTHER" id="PTHR10509">
    <property type="entry name" value="O-METHYLTRANSFERASE-RELATED"/>
    <property type="match status" value="1"/>
</dbReference>
<evidence type="ECO:0000256" key="3">
    <source>
        <dbReference type="ARBA" id="ARBA00022691"/>
    </source>
</evidence>
<dbReference type="EMBL" id="LTBM01000002">
    <property type="protein sequence ID" value="KXT29321.1"/>
    <property type="molecule type" value="Genomic_DNA"/>
</dbReference>
<evidence type="ECO:0000256" key="1">
    <source>
        <dbReference type="ARBA" id="ARBA00022603"/>
    </source>
</evidence>
<dbReference type="Pfam" id="PF01596">
    <property type="entry name" value="Methyltransf_3"/>
    <property type="match status" value="1"/>
</dbReference>
<dbReference type="SUPFAM" id="SSF53335">
    <property type="entry name" value="S-adenosyl-L-methionine-dependent methyltransferases"/>
    <property type="match status" value="1"/>
</dbReference>
<dbReference type="AlphaFoldDB" id="A0A139JQR5"/>
<keyword evidence="3" id="KW-0949">S-adenosyl-L-methionine</keyword>
<gene>
    <name evidence="4" type="ORF">AXA84_0135</name>
    <name evidence="5" type="ORF">DH96_00970</name>
</gene>
<reference evidence="5 7" key="1">
    <citation type="submission" date="2014-04" db="EMBL/GenBank/DDBJ databases">
        <title>Genome study of Napier grass stunt phytoplasma.</title>
        <authorList>
            <person name="Kawicha P."/>
            <person name="Dickinson M."/>
            <person name="Hodgetts J."/>
        </authorList>
    </citation>
    <scope>NUCLEOTIDE SEQUENCE [LARGE SCALE GENOMIC DNA]</scope>
    <source>
        <strain evidence="5 7">NGS-S10</strain>
    </source>
</reference>
<proteinExistence type="predicted"/>
<dbReference type="InterPro" id="IPR050362">
    <property type="entry name" value="Cation-dep_OMT"/>
</dbReference>
<dbReference type="PATRIC" id="fig|203274.3.peg.240"/>
<evidence type="ECO:0000313" key="7">
    <source>
        <dbReference type="Proteomes" id="UP000249343"/>
    </source>
</evidence>
<dbReference type="GO" id="GO:0008171">
    <property type="term" value="F:O-methyltransferase activity"/>
    <property type="evidence" value="ECO:0007669"/>
    <property type="project" value="InterPro"/>
</dbReference>
<keyword evidence="1 4" id="KW-0489">Methyltransferase</keyword>
<dbReference type="Proteomes" id="UP000249343">
    <property type="component" value="Unassembled WGS sequence"/>
</dbReference>
<reference evidence="4 6" key="2">
    <citation type="submission" date="2016-02" db="EMBL/GenBank/DDBJ databases">
        <title>A draft genome sequence of Candidatus Phytoplasma oryzae strain Mbita1, the causative agent of Napier Grass stunt disease in Kenya.</title>
        <authorList>
            <person name="Fischer A."/>
            <person name="Santa-Cruz I."/>
            <person name="Wambua L."/>
            <person name="Olds C."/>
            <person name="Midega C."/>
            <person name="Dickinson M."/>
            <person name="Kawicha P."/>
            <person name="Khan Z."/>
            <person name="Masiga D."/>
            <person name="Jores J."/>
            <person name="Bernd S."/>
        </authorList>
    </citation>
    <scope>NUCLEOTIDE SEQUENCE [LARGE SCALE GENOMIC DNA]</scope>
    <source>
        <strain evidence="4">Mbita1</strain>
    </source>
</reference>
<dbReference type="GO" id="GO:0032259">
    <property type="term" value="P:methylation"/>
    <property type="evidence" value="ECO:0007669"/>
    <property type="project" value="UniProtKB-KW"/>
</dbReference>
<evidence type="ECO:0000313" key="6">
    <source>
        <dbReference type="Proteomes" id="UP000070069"/>
    </source>
</evidence>
<dbReference type="InterPro" id="IPR029063">
    <property type="entry name" value="SAM-dependent_MTases_sf"/>
</dbReference>
<dbReference type="EMBL" id="JHUK01000002">
    <property type="protein sequence ID" value="RAM57876.1"/>
    <property type="molecule type" value="Genomic_DNA"/>
</dbReference>
<accession>A0A139JQR5</accession>
<keyword evidence="7" id="KW-1185">Reference proteome</keyword>
<dbReference type="GO" id="GO:0008757">
    <property type="term" value="F:S-adenosylmethionine-dependent methyltransferase activity"/>
    <property type="evidence" value="ECO:0007669"/>
    <property type="project" value="TreeGrafter"/>
</dbReference>
<comment type="caution">
    <text evidence="4">The sequence shown here is derived from an EMBL/GenBank/DDBJ whole genome shotgun (WGS) entry which is preliminary data.</text>
</comment>
<dbReference type="Proteomes" id="UP000070069">
    <property type="component" value="Unassembled WGS sequence"/>
</dbReference>